<proteinExistence type="predicted"/>
<accession>A0A2P2QW79</accession>
<name>A0A2P2QW79_RHIMU</name>
<dbReference type="AlphaFoldDB" id="A0A2P2QW79"/>
<protein>
    <submittedName>
        <fullName evidence="2">Uncharacterized protein</fullName>
    </submittedName>
</protein>
<reference evidence="2" key="1">
    <citation type="submission" date="2018-02" db="EMBL/GenBank/DDBJ databases">
        <title>Rhizophora mucronata_Transcriptome.</title>
        <authorList>
            <person name="Meera S.P."/>
            <person name="Sreeshan A."/>
            <person name="Augustine A."/>
        </authorList>
    </citation>
    <scope>NUCLEOTIDE SEQUENCE</scope>
    <source>
        <tissue evidence="2">Leaf</tissue>
    </source>
</reference>
<evidence type="ECO:0000256" key="1">
    <source>
        <dbReference type="SAM" id="MobiDB-lite"/>
    </source>
</evidence>
<feature type="region of interest" description="Disordered" evidence="1">
    <location>
        <begin position="1"/>
        <end position="33"/>
    </location>
</feature>
<sequence length="33" mass="3820">MHRGKEGQTFEIEQENQDLLITKDFAAQNPETT</sequence>
<dbReference type="EMBL" id="GGEC01090778">
    <property type="protein sequence ID" value="MBX71262.1"/>
    <property type="molecule type" value="Transcribed_RNA"/>
</dbReference>
<evidence type="ECO:0000313" key="2">
    <source>
        <dbReference type="EMBL" id="MBX71262.1"/>
    </source>
</evidence>
<organism evidence="2">
    <name type="scientific">Rhizophora mucronata</name>
    <name type="common">Asiatic mangrove</name>
    <dbReference type="NCBI Taxonomy" id="61149"/>
    <lineage>
        <taxon>Eukaryota</taxon>
        <taxon>Viridiplantae</taxon>
        <taxon>Streptophyta</taxon>
        <taxon>Embryophyta</taxon>
        <taxon>Tracheophyta</taxon>
        <taxon>Spermatophyta</taxon>
        <taxon>Magnoliopsida</taxon>
        <taxon>eudicotyledons</taxon>
        <taxon>Gunneridae</taxon>
        <taxon>Pentapetalae</taxon>
        <taxon>rosids</taxon>
        <taxon>fabids</taxon>
        <taxon>Malpighiales</taxon>
        <taxon>Rhizophoraceae</taxon>
        <taxon>Rhizophora</taxon>
    </lineage>
</organism>